<dbReference type="PANTHER" id="PTHR43078:SF6">
    <property type="entry name" value="UDP-GLUCURONIC ACID DECARBOXYLASE 1"/>
    <property type="match status" value="1"/>
</dbReference>
<dbReference type="GO" id="GO:0070403">
    <property type="term" value="F:NAD+ binding"/>
    <property type="evidence" value="ECO:0007669"/>
    <property type="project" value="InterPro"/>
</dbReference>
<evidence type="ECO:0000256" key="3">
    <source>
        <dbReference type="ARBA" id="ARBA00023027"/>
    </source>
</evidence>
<gene>
    <name evidence="6" type="ORF">A2725_01850</name>
</gene>
<evidence type="ECO:0000259" key="5">
    <source>
        <dbReference type="Pfam" id="PF01370"/>
    </source>
</evidence>
<sequence>MLNETPIFEKKNVIVTGGAGFLGSHLCEKLLREAKVICIDDLSNSTIQNIDHLLQYPDFEFIKYDVNKPINLDDFDELEKFKVKFQGVQEIYHLACPTSPRNFEKLKLQSLWANSNAMISTLNLAVKYKAKYLFASSSVVYGDPTPERNIFSEEDEGVVKHMSPRGSYDEGKRFAETCVDTYRQVYGIDVKIARVFTTYGPRMKLRDGLMVPDFILNAIEGKDLIIYGDEDIAMSFAYITDITDGFIKLMKTGPEMSIVNLGSDQIVKIAQVADMIIQMTNSNSKVVYDDPLIFLSKKGVPNLTRAKEMLGWIPLVRLQDGIRNTINYTIANKEMVSLNQSQNI</sequence>
<accession>A0A1F6LKV5</accession>
<dbReference type="Gene3D" id="3.40.50.720">
    <property type="entry name" value="NAD(P)-binding Rossmann-like Domain"/>
    <property type="match status" value="1"/>
</dbReference>
<evidence type="ECO:0000256" key="2">
    <source>
        <dbReference type="ARBA" id="ARBA00022793"/>
    </source>
</evidence>
<dbReference type="InterPro" id="IPR036291">
    <property type="entry name" value="NAD(P)-bd_dom_sf"/>
</dbReference>
<dbReference type="InterPro" id="IPR001509">
    <property type="entry name" value="Epimerase_deHydtase"/>
</dbReference>
<dbReference type="GO" id="GO:0005737">
    <property type="term" value="C:cytoplasm"/>
    <property type="evidence" value="ECO:0007669"/>
    <property type="project" value="TreeGrafter"/>
</dbReference>
<keyword evidence="2" id="KW-0210">Decarboxylase</keyword>
<keyword evidence="4" id="KW-0456">Lyase</keyword>
<feature type="domain" description="NAD-dependent epimerase/dehydratase" evidence="5">
    <location>
        <begin position="13"/>
        <end position="262"/>
    </location>
</feature>
<evidence type="ECO:0000256" key="1">
    <source>
        <dbReference type="ARBA" id="ARBA00001911"/>
    </source>
</evidence>
<comment type="cofactor">
    <cofactor evidence="1">
        <name>NAD(+)</name>
        <dbReference type="ChEBI" id="CHEBI:57540"/>
    </cofactor>
</comment>
<dbReference type="SUPFAM" id="SSF51735">
    <property type="entry name" value="NAD(P)-binding Rossmann-fold domains"/>
    <property type="match status" value="1"/>
</dbReference>
<dbReference type="GO" id="GO:0048040">
    <property type="term" value="F:UDP-glucuronate decarboxylase activity"/>
    <property type="evidence" value="ECO:0007669"/>
    <property type="project" value="TreeGrafter"/>
</dbReference>
<name>A0A1F6LKV5_9BACT</name>
<keyword evidence="3" id="KW-0520">NAD</keyword>
<dbReference type="GO" id="GO:0042732">
    <property type="term" value="P:D-xylose metabolic process"/>
    <property type="evidence" value="ECO:0007669"/>
    <property type="project" value="InterPro"/>
</dbReference>
<evidence type="ECO:0000256" key="4">
    <source>
        <dbReference type="ARBA" id="ARBA00023239"/>
    </source>
</evidence>
<organism evidence="6 7">
    <name type="scientific">Candidatus Magasanikbacteria bacterium RIFCSPHIGHO2_01_FULL_33_34</name>
    <dbReference type="NCBI Taxonomy" id="1798671"/>
    <lineage>
        <taxon>Bacteria</taxon>
        <taxon>Candidatus Magasanikiibacteriota</taxon>
    </lineage>
</organism>
<dbReference type="InterPro" id="IPR044516">
    <property type="entry name" value="UXS-like"/>
</dbReference>
<protein>
    <recommendedName>
        <fullName evidence="5">NAD-dependent epimerase/dehydratase domain-containing protein</fullName>
    </recommendedName>
</protein>
<reference evidence="6 7" key="1">
    <citation type="journal article" date="2016" name="Nat. Commun.">
        <title>Thousands of microbial genomes shed light on interconnected biogeochemical processes in an aquifer system.</title>
        <authorList>
            <person name="Anantharaman K."/>
            <person name="Brown C.T."/>
            <person name="Hug L.A."/>
            <person name="Sharon I."/>
            <person name="Castelle C.J."/>
            <person name="Probst A.J."/>
            <person name="Thomas B.C."/>
            <person name="Singh A."/>
            <person name="Wilkins M.J."/>
            <person name="Karaoz U."/>
            <person name="Brodie E.L."/>
            <person name="Williams K.H."/>
            <person name="Hubbard S.S."/>
            <person name="Banfield J.F."/>
        </authorList>
    </citation>
    <scope>NUCLEOTIDE SEQUENCE [LARGE SCALE GENOMIC DNA]</scope>
</reference>
<evidence type="ECO:0000313" key="7">
    <source>
        <dbReference type="Proteomes" id="UP000177067"/>
    </source>
</evidence>
<proteinExistence type="predicted"/>
<dbReference type="Pfam" id="PF01370">
    <property type="entry name" value="Epimerase"/>
    <property type="match status" value="1"/>
</dbReference>
<dbReference type="EMBL" id="MFPS01000005">
    <property type="protein sequence ID" value="OGH59959.1"/>
    <property type="molecule type" value="Genomic_DNA"/>
</dbReference>
<evidence type="ECO:0000313" key="6">
    <source>
        <dbReference type="EMBL" id="OGH59959.1"/>
    </source>
</evidence>
<dbReference type="Proteomes" id="UP000177067">
    <property type="component" value="Unassembled WGS sequence"/>
</dbReference>
<dbReference type="AlphaFoldDB" id="A0A1F6LKV5"/>
<dbReference type="PANTHER" id="PTHR43078">
    <property type="entry name" value="UDP-GLUCURONIC ACID DECARBOXYLASE-RELATED"/>
    <property type="match status" value="1"/>
</dbReference>
<comment type="caution">
    <text evidence="6">The sequence shown here is derived from an EMBL/GenBank/DDBJ whole genome shotgun (WGS) entry which is preliminary data.</text>
</comment>